<accession>A0A3M0MJB4</accession>
<evidence type="ECO:0000256" key="4">
    <source>
        <dbReference type="PROSITE-ProRule" id="PRU00169"/>
    </source>
</evidence>
<feature type="modified residue" description="4-aspartylphosphate" evidence="4">
    <location>
        <position position="673"/>
    </location>
</feature>
<keyword evidence="5" id="KW-0472">Membrane</keyword>
<dbReference type="CDD" id="cd00082">
    <property type="entry name" value="HisKA"/>
    <property type="match status" value="1"/>
</dbReference>
<dbReference type="OrthoDB" id="9796100at2"/>
<evidence type="ECO:0000259" key="6">
    <source>
        <dbReference type="PROSITE" id="PS50109"/>
    </source>
</evidence>
<evidence type="ECO:0000313" key="8">
    <source>
        <dbReference type="EMBL" id="RMC37862.1"/>
    </source>
</evidence>
<keyword evidence="9" id="KW-1185">Reference proteome</keyword>
<organism evidence="8 9">
    <name type="scientific">Paracoccus alkanivorans</name>
    <dbReference type="NCBI Taxonomy" id="2116655"/>
    <lineage>
        <taxon>Bacteria</taxon>
        <taxon>Pseudomonadati</taxon>
        <taxon>Pseudomonadota</taxon>
        <taxon>Alphaproteobacteria</taxon>
        <taxon>Rhodobacterales</taxon>
        <taxon>Paracoccaceae</taxon>
        <taxon>Paracoccus</taxon>
    </lineage>
</organism>
<dbReference type="Proteomes" id="UP000273516">
    <property type="component" value="Unassembled WGS sequence"/>
</dbReference>
<reference evidence="8 9" key="1">
    <citation type="submission" date="2018-07" db="EMBL/GenBank/DDBJ databases">
        <authorList>
            <person name="Zhang Y."/>
            <person name="Wang L."/>
            <person name="Ma S."/>
        </authorList>
    </citation>
    <scope>NUCLEOTIDE SEQUENCE [LARGE SCALE GENOMIC DNA]</scope>
    <source>
        <strain evidence="8 9">4-2</strain>
    </source>
</reference>
<dbReference type="SMART" id="SM00388">
    <property type="entry name" value="HisKA"/>
    <property type="match status" value="1"/>
</dbReference>
<dbReference type="EC" id="2.7.13.3" evidence="2"/>
<dbReference type="PROSITE" id="PS50110">
    <property type="entry name" value="RESPONSE_REGULATORY"/>
    <property type="match status" value="1"/>
</dbReference>
<name>A0A3M0MJB4_9RHOB</name>
<dbReference type="InterPro" id="IPR036097">
    <property type="entry name" value="HisK_dim/P_sf"/>
</dbReference>
<dbReference type="InterPro" id="IPR004358">
    <property type="entry name" value="Sig_transdc_His_kin-like_C"/>
</dbReference>
<dbReference type="AlphaFoldDB" id="A0A3M0MJB4"/>
<dbReference type="Gene3D" id="3.30.565.10">
    <property type="entry name" value="Histidine kinase-like ATPase, C-terminal domain"/>
    <property type="match status" value="1"/>
</dbReference>
<comment type="caution">
    <text evidence="8">The sequence shown here is derived from an EMBL/GenBank/DDBJ whole genome shotgun (WGS) entry which is preliminary data.</text>
</comment>
<dbReference type="SUPFAM" id="SSF55874">
    <property type="entry name" value="ATPase domain of HSP90 chaperone/DNA topoisomerase II/histidine kinase"/>
    <property type="match status" value="1"/>
</dbReference>
<dbReference type="InterPro" id="IPR003594">
    <property type="entry name" value="HATPase_dom"/>
</dbReference>
<dbReference type="PRINTS" id="PR00344">
    <property type="entry name" value="BCTRLSENSOR"/>
</dbReference>
<feature type="domain" description="Histidine kinase" evidence="6">
    <location>
        <begin position="373"/>
        <end position="596"/>
    </location>
</feature>
<dbReference type="Gene3D" id="3.30.450.20">
    <property type="entry name" value="PAS domain"/>
    <property type="match status" value="1"/>
</dbReference>
<dbReference type="PANTHER" id="PTHR43065">
    <property type="entry name" value="SENSOR HISTIDINE KINASE"/>
    <property type="match status" value="1"/>
</dbReference>
<dbReference type="SUPFAM" id="SSF52172">
    <property type="entry name" value="CheY-like"/>
    <property type="match status" value="1"/>
</dbReference>
<dbReference type="SUPFAM" id="SSF47384">
    <property type="entry name" value="Homodimeric domain of signal transducing histidine kinase"/>
    <property type="match status" value="1"/>
</dbReference>
<dbReference type="Pfam" id="PF00072">
    <property type="entry name" value="Response_reg"/>
    <property type="match status" value="1"/>
</dbReference>
<dbReference type="InterPro" id="IPR001789">
    <property type="entry name" value="Sig_transdc_resp-reg_receiver"/>
</dbReference>
<dbReference type="FunFam" id="1.10.287.130:FF:000037">
    <property type="entry name" value="Hybrid sensor histidine kinase/response regulator"/>
    <property type="match status" value="1"/>
</dbReference>
<dbReference type="EMBL" id="QOKZ01000001">
    <property type="protein sequence ID" value="RMC37862.1"/>
    <property type="molecule type" value="Genomic_DNA"/>
</dbReference>
<evidence type="ECO:0000259" key="7">
    <source>
        <dbReference type="PROSITE" id="PS50110"/>
    </source>
</evidence>
<evidence type="ECO:0000256" key="2">
    <source>
        <dbReference type="ARBA" id="ARBA00012438"/>
    </source>
</evidence>
<keyword evidence="3 4" id="KW-0597">Phosphoprotein</keyword>
<dbReference type="Pfam" id="PF00512">
    <property type="entry name" value="HisKA"/>
    <property type="match status" value="1"/>
</dbReference>
<dbReference type="Gene3D" id="3.40.50.2300">
    <property type="match status" value="1"/>
</dbReference>
<gene>
    <name evidence="8" type="ORF">C9E81_03790</name>
</gene>
<dbReference type="GO" id="GO:0000155">
    <property type="term" value="F:phosphorelay sensor kinase activity"/>
    <property type="evidence" value="ECO:0007669"/>
    <property type="project" value="InterPro"/>
</dbReference>
<evidence type="ECO:0000256" key="1">
    <source>
        <dbReference type="ARBA" id="ARBA00000085"/>
    </source>
</evidence>
<dbReference type="SMART" id="SM00387">
    <property type="entry name" value="HATPase_c"/>
    <property type="match status" value="1"/>
</dbReference>
<dbReference type="SMART" id="SM00448">
    <property type="entry name" value="REC"/>
    <property type="match status" value="1"/>
</dbReference>
<dbReference type="PANTHER" id="PTHR43065:SF42">
    <property type="entry name" value="TWO-COMPONENT SENSOR PPRA"/>
    <property type="match status" value="1"/>
</dbReference>
<comment type="catalytic activity">
    <reaction evidence="1">
        <text>ATP + protein L-histidine = ADP + protein N-phospho-L-histidine.</text>
        <dbReference type="EC" id="2.7.13.3"/>
    </reaction>
</comment>
<evidence type="ECO:0000256" key="3">
    <source>
        <dbReference type="ARBA" id="ARBA00022553"/>
    </source>
</evidence>
<dbReference type="Gene3D" id="1.10.287.130">
    <property type="match status" value="1"/>
</dbReference>
<dbReference type="InterPro" id="IPR036890">
    <property type="entry name" value="HATPase_C_sf"/>
</dbReference>
<dbReference type="InterPro" id="IPR003661">
    <property type="entry name" value="HisK_dim/P_dom"/>
</dbReference>
<feature type="transmembrane region" description="Helical" evidence="5">
    <location>
        <begin position="56"/>
        <end position="76"/>
    </location>
</feature>
<dbReference type="Pfam" id="PF02518">
    <property type="entry name" value="HATPase_c"/>
    <property type="match status" value="1"/>
</dbReference>
<keyword evidence="5" id="KW-0812">Transmembrane</keyword>
<dbReference type="PROSITE" id="PS50109">
    <property type="entry name" value="HIS_KIN"/>
    <property type="match status" value="1"/>
</dbReference>
<evidence type="ECO:0000256" key="5">
    <source>
        <dbReference type="SAM" id="Phobius"/>
    </source>
</evidence>
<feature type="domain" description="Response regulatory" evidence="7">
    <location>
        <begin position="622"/>
        <end position="738"/>
    </location>
</feature>
<proteinExistence type="predicted"/>
<dbReference type="InterPro" id="IPR005467">
    <property type="entry name" value="His_kinase_dom"/>
</dbReference>
<feature type="transmembrane region" description="Helical" evidence="5">
    <location>
        <begin position="82"/>
        <end position="106"/>
    </location>
</feature>
<evidence type="ECO:0000313" key="9">
    <source>
        <dbReference type="Proteomes" id="UP000273516"/>
    </source>
</evidence>
<protein>
    <recommendedName>
        <fullName evidence="2">histidine kinase</fullName>
        <ecNumber evidence="2">2.7.13.3</ecNumber>
    </recommendedName>
</protein>
<keyword evidence="5" id="KW-1133">Transmembrane helix</keyword>
<sequence>MAFSWRCCGATRGCVFPFPSINRILTIRLLCRNCLSFRKCDRMAHLDERLGIPRNALWLVPFLLLPGLVQLLLLLVLPGHGIGAVVAVLSTIAVCWHWLGGAITVSHLSRGLSRRRALTAIRAEVETAADPVWISDHEGLVLLQNVASITAFGDITGQDISAMIAHAKADPAGVLADLAIRMAEAGSAEIELDEGASLTVRQLPDSVLRIWSCDRTNGANDLADMMADPGDQGRDDMFEALPVALLQLTPDGHIRRANAAARRAFMGRLPEKPQSPVHLGSLLEGPGRPIGDWLGDVFTGGFGETRTEMLRLRCGAGRAGEGTERYFKMSLSPATSGLPGLLAVLTDASEMKTLEAQFVQSQKMQAIGQLAGGIAHDFNNLLTAISGHCDLLMLRHDKSDPDYADLDQISQNANRAAALVGQLLSFSRKQTLKLERLDLRDILADLAHLLNRLVGGQVALQISHDPALMAIRADRRLLEQVIMNLVVNARDAMPDGGDIGLQTENVSLEAPVMRDGIMLPGGDYVCVSVHDTGHGIAPEHLDKIFEPFFTTKTVGEGTGLGLSTVYGIVKQSGGYIFCDSELGEGTRFSVYLPAQPGVTVDHPRKTEQETGAMSVIVNRPATVLLVEDEASVRAVAARALRLKGYEVHEADGAEAALALLRDGSLQIDVFVTDVVMPGMNGPAWVRAALRDRPVTKVVFMSGYSEDVFAEGQEPVPNAVFLAKPFTLVELAQTVQDQVSAAETEPASS</sequence>
<dbReference type="InterPro" id="IPR011006">
    <property type="entry name" value="CheY-like_superfamily"/>
</dbReference>